<keyword evidence="2" id="KW-1185">Reference proteome</keyword>
<gene>
    <name evidence="1" type="ORF">APZ42_020337</name>
</gene>
<dbReference type="EMBL" id="LRGB01000966">
    <property type="protein sequence ID" value="KZS14370.1"/>
    <property type="molecule type" value="Genomic_DNA"/>
</dbReference>
<proteinExistence type="predicted"/>
<organism evidence="1 2">
    <name type="scientific">Daphnia magna</name>
    <dbReference type="NCBI Taxonomy" id="35525"/>
    <lineage>
        <taxon>Eukaryota</taxon>
        <taxon>Metazoa</taxon>
        <taxon>Ecdysozoa</taxon>
        <taxon>Arthropoda</taxon>
        <taxon>Crustacea</taxon>
        <taxon>Branchiopoda</taxon>
        <taxon>Diplostraca</taxon>
        <taxon>Cladocera</taxon>
        <taxon>Anomopoda</taxon>
        <taxon>Daphniidae</taxon>
        <taxon>Daphnia</taxon>
    </lineage>
</organism>
<protein>
    <submittedName>
        <fullName evidence="1">Uncharacterized protein</fullName>
    </submittedName>
</protein>
<comment type="caution">
    <text evidence="1">The sequence shown here is derived from an EMBL/GenBank/DDBJ whole genome shotgun (WGS) entry which is preliminary data.</text>
</comment>
<evidence type="ECO:0000313" key="1">
    <source>
        <dbReference type="EMBL" id="KZS14370.1"/>
    </source>
</evidence>
<accession>A0A164XLZ1</accession>
<evidence type="ECO:0000313" key="2">
    <source>
        <dbReference type="Proteomes" id="UP000076858"/>
    </source>
</evidence>
<sequence>MTFSYRRIFSRTWVIFCLFVAIFGNSRPMSTMTEFRAILKRSSFFSRNKT</sequence>
<reference evidence="1 2" key="1">
    <citation type="submission" date="2016-03" db="EMBL/GenBank/DDBJ databases">
        <title>EvidentialGene: Evidence-directed Construction of Genes on Genomes.</title>
        <authorList>
            <person name="Gilbert D.G."/>
            <person name="Choi J.-H."/>
            <person name="Mockaitis K."/>
            <person name="Colbourne J."/>
            <person name="Pfrender M."/>
        </authorList>
    </citation>
    <scope>NUCLEOTIDE SEQUENCE [LARGE SCALE GENOMIC DNA]</scope>
    <source>
        <strain evidence="1 2">Xinb3</strain>
        <tissue evidence="1">Complete organism</tissue>
    </source>
</reference>
<name>A0A164XLZ1_9CRUS</name>
<dbReference type="Proteomes" id="UP000076858">
    <property type="component" value="Unassembled WGS sequence"/>
</dbReference>
<dbReference type="AlphaFoldDB" id="A0A164XLZ1"/>